<protein>
    <submittedName>
        <fullName evidence="2">LuxR family transcriptional regulator</fullName>
    </submittedName>
</protein>
<evidence type="ECO:0000313" key="2">
    <source>
        <dbReference type="EMBL" id="TGL82075.1"/>
    </source>
</evidence>
<name>A0A6N4QLB7_9LEPT</name>
<evidence type="ECO:0000313" key="3">
    <source>
        <dbReference type="Proteomes" id="UP000297613"/>
    </source>
</evidence>
<reference evidence="2 3" key="1">
    <citation type="journal article" date="2019" name="PLoS Negl. Trop. Dis.">
        <title>Revisiting the worldwide diversity of Leptospira species in the environment.</title>
        <authorList>
            <person name="Vincent A.T."/>
            <person name="Schiettekatte O."/>
            <person name="Bourhy P."/>
            <person name="Veyrier F.J."/>
            <person name="Picardeau M."/>
        </authorList>
    </citation>
    <scope>NUCLEOTIDE SEQUENCE [LARGE SCALE GENOMIC DNA]</scope>
    <source>
        <strain evidence="2 3">201702445</strain>
    </source>
</reference>
<proteinExistence type="predicted"/>
<dbReference type="InterPro" id="IPR036388">
    <property type="entry name" value="WH-like_DNA-bd_sf"/>
</dbReference>
<dbReference type="Proteomes" id="UP000297613">
    <property type="component" value="Unassembled WGS sequence"/>
</dbReference>
<accession>A0A6N4QLB7</accession>
<sequence>MIFEAIEFFTEPELSRIIAVYVDYYEVLIGFLTFGGLYYVYKQSTAVSLEISESKELIKSLNRKNSLSASSREEFWKGIKNQFSIWKYTQTEEEIAIYILRGLSNQQIAGIRDTSLRTVEAQTYSIYQKSGTRGKLDFIAYFILPLLPEEDE</sequence>
<dbReference type="AlphaFoldDB" id="A0A6N4QLB7"/>
<dbReference type="InterPro" id="IPR016032">
    <property type="entry name" value="Sig_transdc_resp-reg_C-effctor"/>
</dbReference>
<dbReference type="GO" id="GO:0003677">
    <property type="term" value="F:DNA binding"/>
    <property type="evidence" value="ECO:0007669"/>
    <property type="project" value="InterPro"/>
</dbReference>
<feature type="domain" description="HTH luxR-type" evidence="1">
    <location>
        <begin position="89"/>
        <end position="142"/>
    </location>
</feature>
<comment type="caution">
    <text evidence="2">The sequence shown here is derived from an EMBL/GenBank/DDBJ whole genome shotgun (WGS) entry which is preliminary data.</text>
</comment>
<dbReference type="GO" id="GO:0006355">
    <property type="term" value="P:regulation of DNA-templated transcription"/>
    <property type="evidence" value="ECO:0007669"/>
    <property type="project" value="InterPro"/>
</dbReference>
<dbReference type="SUPFAM" id="SSF46894">
    <property type="entry name" value="C-terminal effector domain of the bipartite response regulators"/>
    <property type="match status" value="1"/>
</dbReference>
<dbReference type="Gene3D" id="1.10.10.10">
    <property type="entry name" value="Winged helix-like DNA-binding domain superfamily/Winged helix DNA-binding domain"/>
    <property type="match status" value="1"/>
</dbReference>
<dbReference type="Pfam" id="PF00196">
    <property type="entry name" value="GerE"/>
    <property type="match status" value="1"/>
</dbReference>
<dbReference type="InterPro" id="IPR000792">
    <property type="entry name" value="Tscrpt_reg_LuxR_C"/>
</dbReference>
<gene>
    <name evidence="2" type="ORF">EHQ83_14400</name>
</gene>
<dbReference type="EMBL" id="RQGM01000059">
    <property type="protein sequence ID" value="TGL82075.1"/>
    <property type="molecule type" value="Genomic_DNA"/>
</dbReference>
<dbReference type="SMART" id="SM00421">
    <property type="entry name" value="HTH_LUXR"/>
    <property type="match status" value="1"/>
</dbReference>
<organism evidence="2 3">
    <name type="scientific">Leptospira yasudae</name>
    <dbReference type="NCBI Taxonomy" id="2202201"/>
    <lineage>
        <taxon>Bacteria</taxon>
        <taxon>Pseudomonadati</taxon>
        <taxon>Spirochaetota</taxon>
        <taxon>Spirochaetia</taxon>
        <taxon>Leptospirales</taxon>
        <taxon>Leptospiraceae</taxon>
        <taxon>Leptospira</taxon>
    </lineage>
</organism>
<dbReference type="NCBIfam" id="NF047608">
    <property type="entry name" value="LIC13292_fam"/>
    <property type="match status" value="1"/>
</dbReference>
<evidence type="ECO:0000259" key="1">
    <source>
        <dbReference type="SMART" id="SM00421"/>
    </source>
</evidence>